<dbReference type="InParanoid" id="K7WAK3"/>
<dbReference type="InterPro" id="IPR012438">
    <property type="entry name" value="DUF1639"/>
</dbReference>
<feature type="region of interest" description="Disordered" evidence="2">
    <location>
        <begin position="40"/>
        <end position="108"/>
    </location>
</feature>
<gene>
    <name evidence="3" type="ORF">ZEAMMB73_Zm00001d046563</name>
</gene>
<keyword evidence="1" id="KW-0175">Coiled coil</keyword>
<dbReference type="PaxDb" id="4577-GRMZM2G094781_P01"/>
<feature type="coiled-coil region" evidence="1">
    <location>
        <begin position="210"/>
        <end position="274"/>
    </location>
</feature>
<evidence type="ECO:0000256" key="1">
    <source>
        <dbReference type="SAM" id="Coils"/>
    </source>
</evidence>
<dbReference type="PANTHER" id="PTHR33130:SF38">
    <property type="entry name" value="OS05G0551500 PROTEIN"/>
    <property type="match status" value="1"/>
</dbReference>
<feature type="compositionally biased region" description="Basic and acidic residues" evidence="2">
    <location>
        <begin position="88"/>
        <end position="108"/>
    </location>
</feature>
<dbReference type="Pfam" id="PF07797">
    <property type="entry name" value="DUF1639"/>
    <property type="match status" value="1"/>
</dbReference>
<evidence type="ECO:0000256" key="2">
    <source>
        <dbReference type="SAM" id="MobiDB-lite"/>
    </source>
</evidence>
<dbReference type="GO" id="GO:0007034">
    <property type="term" value="P:vacuolar transport"/>
    <property type="evidence" value="ECO:0007669"/>
    <property type="project" value="InterPro"/>
</dbReference>
<dbReference type="Pfam" id="PF03357">
    <property type="entry name" value="Snf7"/>
    <property type="match status" value="1"/>
</dbReference>
<dbReference type="STRING" id="4577.K7WAK3"/>
<dbReference type="ExpressionAtlas" id="K7WAK3">
    <property type="expression patterns" value="baseline"/>
</dbReference>
<proteinExistence type="predicted"/>
<sequence>MAPASSSRAARDPLLFARFDLPAVWGCRKPLDFCREARDTDNAPVASEPDATATPTEGVKDSDGTRSPTRATAMVQQAPVAGEVAQEAPRKQWNLRERTPWQDYSNRADDLRARQARKLGSADAGGNRRLSLSVKLTRQEIDADFAKITGSKAPRRPMKRSKTVQRKIEVRGLTAQAAMPVISIDLLTAVAGYSMTPSEFVSLVGNIDDVDKTMDEINEQTENMKQIQDALSTPLGASADFDEVIHAPIALKKHNELEAELEELEGAELESQLLEPVAALPVHPVHVPGNKQPARPAPQKATAEDDELAALQAEMAL</sequence>
<protein>
    <submittedName>
        <fullName evidence="3">Uncharacterized protein</fullName>
    </submittedName>
</protein>
<dbReference type="HOGENOM" id="CLU_076213_0_0_1"/>
<organism evidence="3">
    <name type="scientific">Zea mays</name>
    <name type="common">Maize</name>
    <dbReference type="NCBI Taxonomy" id="4577"/>
    <lineage>
        <taxon>Eukaryota</taxon>
        <taxon>Viridiplantae</taxon>
        <taxon>Streptophyta</taxon>
        <taxon>Embryophyta</taxon>
        <taxon>Tracheophyta</taxon>
        <taxon>Spermatophyta</taxon>
        <taxon>Magnoliopsida</taxon>
        <taxon>Liliopsida</taxon>
        <taxon>Poales</taxon>
        <taxon>Poaceae</taxon>
        <taxon>PACMAD clade</taxon>
        <taxon>Panicoideae</taxon>
        <taxon>Andropogonodae</taxon>
        <taxon>Andropogoneae</taxon>
        <taxon>Tripsacinae</taxon>
        <taxon>Zea</taxon>
    </lineage>
</organism>
<dbReference type="FunCoup" id="K7WAK3">
    <property type="interactions" value="1"/>
</dbReference>
<dbReference type="SMR" id="K7WAK3"/>
<reference evidence="3" key="1">
    <citation type="submission" date="2015-12" db="EMBL/GenBank/DDBJ databases">
        <title>Update maize B73 reference genome by single molecule sequencing technologies.</title>
        <authorList>
            <consortium name="Maize Genome Sequencing Project"/>
            <person name="Ware D."/>
        </authorList>
    </citation>
    <scope>NUCLEOTIDE SEQUENCE</scope>
    <source>
        <tissue evidence="3">Seedling</tissue>
    </source>
</reference>
<feature type="region of interest" description="Disordered" evidence="2">
    <location>
        <begin position="286"/>
        <end position="305"/>
    </location>
</feature>
<dbReference type="PANTHER" id="PTHR33130">
    <property type="entry name" value="PUTATIVE (DUF1639)-RELATED"/>
    <property type="match status" value="1"/>
</dbReference>
<dbReference type="eggNOG" id="KOG1656">
    <property type="taxonomic scope" value="Eukaryota"/>
</dbReference>
<dbReference type="AlphaFoldDB" id="K7WAK3"/>
<dbReference type="InterPro" id="IPR005024">
    <property type="entry name" value="Snf7_fam"/>
</dbReference>
<accession>K7WAK3</accession>
<evidence type="ECO:0000313" key="3">
    <source>
        <dbReference type="EMBL" id="AQL04531.1"/>
    </source>
</evidence>
<dbReference type="EMBL" id="CM000785">
    <property type="protein sequence ID" value="AQL04531.1"/>
    <property type="molecule type" value="Genomic_DNA"/>
</dbReference>
<name>K7WAK3_MAIZE</name>